<sequence length="91" mass="9843">MSAADIARAHSLLLKLAAVVSGDARMAIEIAPAPETKGRTNVTFTMVVQGDIDPPELTNLILKDGPHGVSLRSDTVLPQQGRQGRWRSDRR</sequence>
<evidence type="ECO:0000313" key="3">
    <source>
        <dbReference type="Proteomes" id="UP000612362"/>
    </source>
</evidence>
<accession>A0A8J3IBB9</accession>
<feature type="region of interest" description="Disordered" evidence="1">
    <location>
        <begin position="67"/>
        <end position="91"/>
    </location>
</feature>
<organism evidence="2 3">
    <name type="scientific">Ktedonospora formicarum</name>
    <dbReference type="NCBI Taxonomy" id="2778364"/>
    <lineage>
        <taxon>Bacteria</taxon>
        <taxon>Bacillati</taxon>
        <taxon>Chloroflexota</taxon>
        <taxon>Ktedonobacteria</taxon>
        <taxon>Ktedonobacterales</taxon>
        <taxon>Ktedonobacteraceae</taxon>
        <taxon>Ktedonospora</taxon>
    </lineage>
</organism>
<protein>
    <submittedName>
        <fullName evidence="2">Uncharacterized protein</fullName>
    </submittedName>
</protein>
<evidence type="ECO:0000313" key="2">
    <source>
        <dbReference type="EMBL" id="GHO49522.1"/>
    </source>
</evidence>
<evidence type="ECO:0000256" key="1">
    <source>
        <dbReference type="SAM" id="MobiDB-lite"/>
    </source>
</evidence>
<name>A0A8J3IBB9_9CHLR</name>
<keyword evidence="3" id="KW-1185">Reference proteome</keyword>
<reference evidence="2" key="1">
    <citation type="submission" date="2020-10" db="EMBL/GenBank/DDBJ databases">
        <title>Taxonomic study of unclassified bacteria belonging to the class Ktedonobacteria.</title>
        <authorList>
            <person name="Yabe S."/>
            <person name="Wang C.M."/>
            <person name="Zheng Y."/>
            <person name="Sakai Y."/>
            <person name="Cavaletti L."/>
            <person name="Monciardini P."/>
            <person name="Donadio S."/>
        </authorList>
    </citation>
    <scope>NUCLEOTIDE SEQUENCE</scope>
    <source>
        <strain evidence="2">SOSP1-1</strain>
    </source>
</reference>
<dbReference type="Proteomes" id="UP000612362">
    <property type="component" value="Unassembled WGS sequence"/>
</dbReference>
<feature type="compositionally biased region" description="Polar residues" evidence="1">
    <location>
        <begin position="72"/>
        <end position="82"/>
    </location>
</feature>
<gene>
    <name evidence="2" type="ORF">KSX_76850</name>
</gene>
<dbReference type="AlphaFoldDB" id="A0A8J3IBB9"/>
<dbReference type="EMBL" id="BNJF01000005">
    <property type="protein sequence ID" value="GHO49522.1"/>
    <property type="molecule type" value="Genomic_DNA"/>
</dbReference>
<proteinExistence type="predicted"/>
<comment type="caution">
    <text evidence="2">The sequence shown here is derived from an EMBL/GenBank/DDBJ whole genome shotgun (WGS) entry which is preliminary data.</text>
</comment>